<dbReference type="EMBL" id="EF087379">
    <property type="protein sequence ID" value="ABK26623.1"/>
    <property type="molecule type" value="mRNA"/>
</dbReference>
<name>A9P162_PICSI</name>
<organism evidence="1">
    <name type="scientific">Picea sitchensis</name>
    <name type="common">Sitka spruce</name>
    <name type="synonym">Pinus sitchensis</name>
    <dbReference type="NCBI Taxonomy" id="3332"/>
    <lineage>
        <taxon>Eukaryota</taxon>
        <taxon>Viridiplantae</taxon>
        <taxon>Streptophyta</taxon>
        <taxon>Embryophyta</taxon>
        <taxon>Tracheophyta</taxon>
        <taxon>Spermatophyta</taxon>
        <taxon>Pinopsida</taxon>
        <taxon>Pinidae</taxon>
        <taxon>Conifers I</taxon>
        <taxon>Pinales</taxon>
        <taxon>Pinaceae</taxon>
        <taxon>Picea</taxon>
    </lineage>
</organism>
<proteinExistence type="evidence at transcript level"/>
<reference evidence="1" key="1">
    <citation type="journal article" date="2008" name="BMC Genomics">
        <title>A conifer genomics resource of 200,000 spruce (Picea spp.) ESTs and 6,464 high-quality, sequence-finished full-length cDNAs for Sitka spruce (Picea sitchensis).</title>
        <authorList>
            <person name="Ralph S.G."/>
            <person name="Chun H.J."/>
            <person name="Kolosova N."/>
            <person name="Cooper D."/>
            <person name="Oddy C."/>
            <person name="Ritland C.E."/>
            <person name="Kirkpatrick R."/>
            <person name="Moore R."/>
            <person name="Barber S."/>
            <person name="Holt R.A."/>
            <person name="Jones S.J."/>
            <person name="Marra M.A."/>
            <person name="Douglas C.J."/>
            <person name="Ritland K."/>
            <person name="Bohlmann J."/>
        </authorList>
    </citation>
    <scope>NUCLEOTIDE SEQUENCE</scope>
    <source>
        <tissue evidence="1">Green portion of the leader tissue</tissue>
    </source>
</reference>
<accession>A9P162</accession>
<dbReference type="AlphaFoldDB" id="A9P162"/>
<sequence length="178" mass="19711">MGDKLLEGSGNMGTHRLCNTSYTEFAVNLPLPHLPTSFGANSRELRLVEEGDGVSRVRTTKNSKILSEASKIAELLKATDASYLCLRDDMKNEAALFSRNPASLLAAVLKHDPEAFKFSSSASQVQTSRGIARFHHLIETVNRMNMLALLCKTIPQGLWTILGNRSLRMHEHLFLQSS</sequence>
<protein>
    <submittedName>
        <fullName evidence="1">Uncharacterized protein</fullName>
    </submittedName>
</protein>
<evidence type="ECO:0000313" key="1">
    <source>
        <dbReference type="EMBL" id="ABK26623.1"/>
    </source>
</evidence>